<gene>
    <name evidence="2" type="ORF">METZ01_LOCUS289617</name>
</gene>
<dbReference type="AlphaFoldDB" id="A0A382LKG6"/>
<dbReference type="SUPFAM" id="SSF53098">
    <property type="entry name" value="Ribonuclease H-like"/>
    <property type="match status" value="1"/>
</dbReference>
<feature type="domain" description="Integrase catalytic" evidence="1">
    <location>
        <begin position="102"/>
        <end position="246"/>
    </location>
</feature>
<dbReference type="Gene3D" id="3.30.420.10">
    <property type="entry name" value="Ribonuclease H-like superfamily/Ribonuclease H"/>
    <property type="match status" value="1"/>
</dbReference>
<dbReference type="PANTHER" id="PTHR47515:SF1">
    <property type="entry name" value="BLR2054 PROTEIN"/>
    <property type="match status" value="1"/>
</dbReference>
<name>A0A382LKG6_9ZZZZ</name>
<dbReference type="PANTHER" id="PTHR47515">
    <property type="entry name" value="LOW CALCIUM RESPONSE LOCUS PROTEIN T"/>
    <property type="match status" value="1"/>
</dbReference>
<dbReference type="InterPro" id="IPR036397">
    <property type="entry name" value="RNaseH_sf"/>
</dbReference>
<reference evidence="2" key="1">
    <citation type="submission" date="2018-05" db="EMBL/GenBank/DDBJ databases">
        <authorList>
            <person name="Lanie J.A."/>
            <person name="Ng W.-L."/>
            <person name="Kazmierczak K.M."/>
            <person name="Andrzejewski T.M."/>
            <person name="Davidsen T.M."/>
            <person name="Wayne K.J."/>
            <person name="Tettelin H."/>
            <person name="Glass J.I."/>
            <person name="Rusch D."/>
            <person name="Podicherti R."/>
            <person name="Tsui H.-C.T."/>
            <person name="Winkler M.E."/>
        </authorList>
    </citation>
    <scope>NUCLEOTIDE SEQUENCE</scope>
</reference>
<dbReference type="InterPro" id="IPR048020">
    <property type="entry name" value="Transpos_IS3"/>
</dbReference>
<organism evidence="2">
    <name type="scientific">marine metagenome</name>
    <dbReference type="NCBI Taxonomy" id="408172"/>
    <lineage>
        <taxon>unclassified sequences</taxon>
        <taxon>metagenomes</taxon>
        <taxon>ecological metagenomes</taxon>
    </lineage>
</organism>
<proteinExistence type="predicted"/>
<dbReference type="InterPro" id="IPR001584">
    <property type="entry name" value="Integrase_cat-core"/>
</dbReference>
<dbReference type="PROSITE" id="PS50994">
    <property type="entry name" value="INTEGRASE"/>
    <property type="match status" value="1"/>
</dbReference>
<evidence type="ECO:0000313" key="2">
    <source>
        <dbReference type="EMBL" id="SVC36763.1"/>
    </source>
</evidence>
<dbReference type="NCBIfam" id="NF033516">
    <property type="entry name" value="transpos_IS3"/>
    <property type="match status" value="1"/>
</dbReference>
<sequence>MEYYGVSERKACRVLGQCRATQRYELRRMDDEELLRSCVISFASKYGRYGYKRVTALLNQDGWKVNHKRVARIWREEGLKVPAKQPKKARLWLGNGDCVRHRSEYKDHVWSYDFVHERTKDNRSFRILTVIDEFTRESLGTVVRRKFTSLDVIEVLSELFITRGLPKHIRSDNGPEFTSRVIRQWLNNLQVGPLFIEPGSPWENGYNESFNGKLRDELLNGEIFYTLKEATIMIERWRVHYNTKRP</sequence>
<dbReference type="Pfam" id="PF13683">
    <property type="entry name" value="rve_3"/>
    <property type="match status" value="1"/>
</dbReference>
<protein>
    <recommendedName>
        <fullName evidence="1">Integrase catalytic domain-containing protein</fullName>
    </recommendedName>
</protein>
<dbReference type="EMBL" id="UINC01087420">
    <property type="protein sequence ID" value="SVC36763.1"/>
    <property type="molecule type" value="Genomic_DNA"/>
</dbReference>
<dbReference type="InterPro" id="IPR012337">
    <property type="entry name" value="RNaseH-like_sf"/>
</dbReference>
<dbReference type="Pfam" id="PF13276">
    <property type="entry name" value="HTH_21"/>
    <property type="match status" value="1"/>
</dbReference>
<dbReference type="GO" id="GO:0003676">
    <property type="term" value="F:nucleic acid binding"/>
    <property type="evidence" value="ECO:0007669"/>
    <property type="project" value="InterPro"/>
</dbReference>
<dbReference type="InterPro" id="IPR025948">
    <property type="entry name" value="HTH-like_dom"/>
</dbReference>
<dbReference type="GO" id="GO:0015074">
    <property type="term" value="P:DNA integration"/>
    <property type="evidence" value="ECO:0007669"/>
    <property type="project" value="InterPro"/>
</dbReference>
<accession>A0A382LKG6</accession>
<evidence type="ECO:0000259" key="1">
    <source>
        <dbReference type="PROSITE" id="PS50994"/>
    </source>
</evidence>
<feature type="non-terminal residue" evidence="2">
    <location>
        <position position="246"/>
    </location>
</feature>